<evidence type="ECO:0000313" key="3">
    <source>
        <dbReference type="EMBL" id="PIR88210.1"/>
    </source>
</evidence>
<dbReference type="AlphaFoldDB" id="A0A2H0UP82"/>
<dbReference type="Proteomes" id="UP000230903">
    <property type="component" value="Unassembled WGS sequence"/>
</dbReference>
<feature type="domain" description="PspC-related transmembrane region" evidence="2">
    <location>
        <begin position="123"/>
        <end position="226"/>
    </location>
</feature>
<reference evidence="4" key="1">
    <citation type="submission" date="2017-09" db="EMBL/GenBank/DDBJ databases">
        <title>Depth-based differentiation of microbial function through sediment-hosted aquifers and enrichment of novel symbionts in the deep terrestrial subsurface.</title>
        <authorList>
            <person name="Probst A.J."/>
            <person name="Ladd B."/>
            <person name="Jarett J.K."/>
            <person name="Geller-Mcgrath D.E."/>
            <person name="Sieber C.M.K."/>
            <person name="Emerson J.B."/>
            <person name="Anantharaman K."/>
            <person name="Thomas B.C."/>
            <person name="Malmstrom R."/>
            <person name="Stieglmeier M."/>
            <person name="Klingl A."/>
            <person name="Woyke T."/>
            <person name="Ryan C.M."/>
            <person name="Banfield J.F."/>
        </authorList>
    </citation>
    <scope>NUCLEOTIDE SEQUENCE [LARGE SCALE GENOMIC DNA]</scope>
</reference>
<name>A0A2H0UP82_9BACT</name>
<keyword evidence="1" id="KW-1133">Transmembrane helix</keyword>
<feature type="transmembrane region" description="Helical" evidence="1">
    <location>
        <begin position="202"/>
        <end position="226"/>
    </location>
</feature>
<comment type="caution">
    <text evidence="3">The sequence shown here is derived from an EMBL/GenBank/DDBJ whole genome shotgun (WGS) entry which is preliminary data.</text>
</comment>
<evidence type="ECO:0000313" key="4">
    <source>
        <dbReference type="Proteomes" id="UP000230903"/>
    </source>
</evidence>
<feature type="transmembrane region" description="Helical" evidence="1">
    <location>
        <begin position="166"/>
        <end position="190"/>
    </location>
</feature>
<keyword evidence="1" id="KW-0472">Membrane</keyword>
<gene>
    <name evidence="3" type="ORF">COU10_00415</name>
</gene>
<evidence type="ECO:0000256" key="1">
    <source>
        <dbReference type="SAM" id="Phobius"/>
    </source>
</evidence>
<organism evidence="3 4">
    <name type="scientific">Candidatus Harrisonbacteria bacterium CG10_big_fil_rev_8_21_14_0_10_45_28</name>
    <dbReference type="NCBI Taxonomy" id="1974586"/>
    <lineage>
        <taxon>Bacteria</taxon>
        <taxon>Candidatus Harrisoniibacteriota</taxon>
    </lineage>
</organism>
<accession>A0A2H0UP82</accession>
<evidence type="ECO:0000259" key="2">
    <source>
        <dbReference type="Pfam" id="PF22571"/>
    </source>
</evidence>
<dbReference type="Pfam" id="PF22571">
    <property type="entry name" value="LiaI-LiaF-TM_PspC"/>
    <property type="match status" value="1"/>
</dbReference>
<keyword evidence="1" id="KW-0812">Transmembrane</keyword>
<protein>
    <recommendedName>
        <fullName evidence="2">PspC-related transmembrane region domain-containing protein</fullName>
    </recommendedName>
</protein>
<sequence>MENVNEVSLGGKVFAIEENASDLLEEYLKDVAKHLTSDEDIKSAVVLEIEKKIAKRLDTIQTNPRKAITETHVTTTLAKMGPAKAVGDIHDVIHRIISHHKHTESAKKEESSSPRGFVAAHQFIGFLLLSISSLSLIFITLEIFSLDIKTASPAIRLPFDAFRGDYQIPTMVMLYLLSAIPLILLILLGASILLRRNLFSQIVAWFLITVWVLLVVISTLGASQIITKADLTQPYHATPIQALFVK</sequence>
<dbReference type="EMBL" id="PFBC01000007">
    <property type="protein sequence ID" value="PIR88210.1"/>
    <property type="molecule type" value="Genomic_DNA"/>
</dbReference>
<feature type="transmembrane region" description="Helical" evidence="1">
    <location>
        <begin position="123"/>
        <end position="146"/>
    </location>
</feature>
<dbReference type="InterPro" id="IPR054321">
    <property type="entry name" value="PspC-rel_TM"/>
</dbReference>
<proteinExistence type="predicted"/>